<dbReference type="AlphaFoldDB" id="A0A7J3ZJD8"/>
<accession>A0A7J3ZJD8</accession>
<protein>
    <submittedName>
        <fullName evidence="1">Uncharacterized protein</fullName>
    </submittedName>
</protein>
<name>A0A7J3ZJD8_9CREN</name>
<sequence length="129" mass="14584">MVCPFYKKGLCTSPRLGEPRADVYRPGICDGDETAYSRCSLYASGTGSILEFSERPVQVSERLISSIHYLNRRPTSLCPYFKVVEYGGRYVAFCSVLARHLTGYELEPCERHAEQCPLRKYASGEREVS</sequence>
<comment type="caution">
    <text evidence="1">The sequence shown here is derived from an EMBL/GenBank/DDBJ whole genome shotgun (WGS) entry which is preliminary data.</text>
</comment>
<dbReference type="EMBL" id="DRZC01000026">
    <property type="protein sequence ID" value="HHQ80173.1"/>
    <property type="molecule type" value="Genomic_DNA"/>
</dbReference>
<organism evidence="1">
    <name type="scientific">Fervidicoccus fontis</name>
    <dbReference type="NCBI Taxonomy" id="683846"/>
    <lineage>
        <taxon>Archaea</taxon>
        <taxon>Thermoproteota</taxon>
        <taxon>Thermoprotei</taxon>
        <taxon>Fervidicoccales</taxon>
        <taxon>Fervidicoccaceae</taxon>
        <taxon>Fervidicoccus</taxon>
    </lineage>
</organism>
<gene>
    <name evidence="1" type="ORF">ENM78_01735</name>
</gene>
<reference evidence="1" key="1">
    <citation type="journal article" date="2020" name="mSystems">
        <title>Genome- and Community-Level Interaction Insights into Carbon Utilization and Element Cycling Functions of Hydrothermarchaeota in Hydrothermal Sediment.</title>
        <authorList>
            <person name="Zhou Z."/>
            <person name="Liu Y."/>
            <person name="Xu W."/>
            <person name="Pan J."/>
            <person name="Luo Z.H."/>
            <person name="Li M."/>
        </authorList>
    </citation>
    <scope>NUCLEOTIDE SEQUENCE [LARGE SCALE GENOMIC DNA]</scope>
    <source>
        <strain evidence="1">SpSt-1116</strain>
    </source>
</reference>
<evidence type="ECO:0000313" key="1">
    <source>
        <dbReference type="EMBL" id="HHQ80173.1"/>
    </source>
</evidence>
<proteinExistence type="predicted"/>